<dbReference type="EMBL" id="LAZR01017812">
    <property type="protein sequence ID" value="KKL98879.1"/>
    <property type="molecule type" value="Genomic_DNA"/>
</dbReference>
<organism evidence="1">
    <name type="scientific">marine sediment metagenome</name>
    <dbReference type="NCBI Taxonomy" id="412755"/>
    <lineage>
        <taxon>unclassified sequences</taxon>
        <taxon>metagenomes</taxon>
        <taxon>ecological metagenomes</taxon>
    </lineage>
</organism>
<reference evidence="1" key="1">
    <citation type="journal article" date="2015" name="Nature">
        <title>Complex archaea that bridge the gap between prokaryotes and eukaryotes.</title>
        <authorList>
            <person name="Spang A."/>
            <person name="Saw J.H."/>
            <person name="Jorgensen S.L."/>
            <person name="Zaremba-Niedzwiedzka K."/>
            <person name="Martijn J."/>
            <person name="Lind A.E."/>
            <person name="van Eijk R."/>
            <person name="Schleper C."/>
            <person name="Guy L."/>
            <person name="Ettema T.J."/>
        </authorList>
    </citation>
    <scope>NUCLEOTIDE SEQUENCE</scope>
</reference>
<name>A0A0F9GJ81_9ZZZZ</name>
<gene>
    <name evidence="1" type="ORF">LCGC14_1820050</name>
</gene>
<accession>A0A0F9GJ81</accession>
<proteinExistence type="predicted"/>
<comment type="caution">
    <text evidence="1">The sequence shown here is derived from an EMBL/GenBank/DDBJ whole genome shotgun (WGS) entry which is preliminary data.</text>
</comment>
<sequence length="62" mass="6682">MQCPHCDDPKGIIWIDDVPEPCCDEIITAGAPPARRAEPRCTSCMQVPVAGVCDCDHSATVR</sequence>
<dbReference type="AlphaFoldDB" id="A0A0F9GJ81"/>
<evidence type="ECO:0000313" key="1">
    <source>
        <dbReference type="EMBL" id="KKL98879.1"/>
    </source>
</evidence>
<protein>
    <submittedName>
        <fullName evidence="1">Uncharacterized protein</fullName>
    </submittedName>
</protein>